<dbReference type="InterPro" id="IPR002347">
    <property type="entry name" value="SDR_fam"/>
</dbReference>
<evidence type="ECO:0000313" key="2">
    <source>
        <dbReference type="EMBL" id="SVC05322.1"/>
    </source>
</evidence>
<dbReference type="InterPro" id="IPR050259">
    <property type="entry name" value="SDR"/>
</dbReference>
<evidence type="ECO:0000256" key="1">
    <source>
        <dbReference type="ARBA" id="ARBA00006484"/>
    </source>
</evidence>
<dbReference type="Pfam" id="PF00106">
    <property type="entry name" value="adh_short"/>
    <property type="match status" value="1"/>
</dbReference>
<protein>
    <recommendedName>
        <fullName evidence="3">SDR family NAD(P)-dependent oxidoreductase</fullName>
    </recommendedName>
</protein>
<dbReference type="Gene3D" id="3.40.50.720">
    <property type="entry name" value="NAD(P)-binding Rossmann-like Domain"/>
    <property type="match status" value="1"/>
</dbReference>
<comment type="similarity">
    <text evidence="1">Belongs to the short-chain dehydrogenases/reductases (SDR) family.</text>
</comment>
<name>A0A382J1N6_9ZZZZ</name>
<reference evidence="2" key="1">
    <citation type="submission" date="2018-05" db="EMBL/GenBank/DDBJ databases">
        <authorList>
            <person name="Lanie J.A."/>
            <person name="Ng W.-L."/>
            <person name="Kazmierczak K.M."/>
            <person name="Andrzejewski T.M."/>
            <person name="Davidsen T.M."/>
            <person name="Wayne K.J."/>
            <person name="Tettelin H."/>
            <person name="Glass J.I."/>
            <person name="Rusch D."/>
            <person name="Podicherti R."/>
            <person name="Tsui H.-C.T."/>
            <person name="Winkler M.E."/>
        </authorList>
    </citation>
    <scope>NUCLEOTIDE SEQUENCE</scope>
</reference>
<feature type="non-terminal residue" evidence="2">
    <location>
        <position position="136"/>
    </location>
</feature>
<dbReference type="PANTHER" id="PTHR42879">
    <property type="entry name" value="3-OXOACYL-(ACYL-CARRIER-PROTEIN) REDUCTASE"/>
    <property type="match status" value="1"/>
</dbReference>
<dbReference type="PRINTS" id="PR00081">
    <property type="entry name" value="GDHRDH"/>
</dbReference>
<organism evidence="2">
    <name type="scientific">marine metagenome</name>
    <dbReference type="NCBI Taxonomy" id="408172"/>
    <lineage>
        <taxon>unclassified sequences</taxon>
        <taxon>metagenomes</taxon>
        <taxon>ecological metagenomes</taxon>
    </lineage>
</organism>
<dbReference type="AlphaFoldDB" id="A0A382J1N6"/>
<dbReference type="EMBL" id="UINC01070852">
    <property type="protein sequence ID" value="SVC05322.1"/>
    <property type="molecule type" value="Genomic_DNA"/>
</dbReference>
<accession>A0A382J1N6</accession>
<gene>
    <name evidence="2" type="ORF">METZ01_LOCUS258176</name>
</gene>
<proteinExistence type="inferred from homology"/>
<sequence>MELEGQTALVTGAGRGIGRAIALTLAGAGADVVVLARSRNEVEAVAQEIVDAGGRGRAFVADLADAVTLTSCLDPELNDSGFDILVNNAGVLGPVGLTWDLDPEQWMAAVDVNLGGCLRCTRACLPEMIARGRGKI</sequence>
<evidence type="ECO:0008006" key="3">
    <source>
        <dbReference type="Google" id="ProtNLM"/>
    </source>
</evidence>
<dbReference type="SUPFAM" id="SSF51735">
    <property type="entry name" value="NAD(P)-binding Rossmann-fold domains"/>
    <property type="match status" value="1"/>
</dbReference>
<dbReference type="InterPro" id="IPR036291">
    <property type="entry name" value="NAD(P)-bd_dom_sf"/>
</dbReference>